<dbReference type="Proteomes" id="UP000236569">
    <property type="component" value="Unassembled WGS sequence"/>
</dbReference>
<dbReference type="OrthoDB" id="800010at2"/>
<dbReference type="AlphaFoldDB" id="A0A2I9DVP7"/>
<dbReference type="EMBL" id="BFAG01000002">
    <property type="protein sequence ID" value="GBF04555.1"/>
    <property type="molecule type" value="Genomic_DNA"/>
</dbReference>
<name>A0A2I9DVP7_9DEIO</name>
<sequence>MHFQDFQSLLGYGESDWLDYKAALGPGIEQPGLPKEVRAHAQAELLKDLMCLANSPAPRRTRYLVRGVKDRPEGRHVVGAARPLDDADVQTWLEGRFDPPLQVQYWQWPRADGTFVGVFELRTAPGVVHVPARSLGQALVEGQVWWRRGSRNTLAGREGLQVLFGPPQPAPLVGWTFSDGGWDDRAVVDPQVNRAIQDGRAALPPRLEEAVAQLRALAARPLPSGDVPDTVLGLSGPQPAVPAVLDPAQVKVFRSRLAGWGVQVPAEAFLMRGVWAATPHVWPSPWQALGQGAPTGPGLAWYEAFAALVRLLDGHAREVEGLKQSAARPRVTLAVRNEGVGALVEGHLQLVPVGNLRFNFGVLARVLPGQSPRELRPGPSGSAQVMLGTLPPQGSWTAGNLPLERAWGEPSVLRYEVTARNLRGAVRGDLVIA</sequence>
<dbReference type="InterPro" id="IPR038461">
    <property type="entry name" value="Schlafen_AlbA_2_dom_sf"/>
</dbReference>
<evidence type="ECO:0000313" key="1">
    <source>
        <dbReference type="EMBL" id="GBF04555.1"/>
    </source>
</evidence>
<gene>
    <name evidence="1" type="ORF">DAERI_020152</name>
</gene>
<accession>A0A2I9DVP7</accession>
<organism evidence="1 2">
    <name type="scientific">Deinococcus aerius</name>
    <dbReference type="NCBI Taxonomy" id="200253"/>
    <lineage>
        <taxon>Bacteria</taxon>
        <taxon>Thermotogati</taxon>
        <taxon>Deinococcota</taxon>
        <taxon>Deinococci</taxon>
        <taxon>Deinococcales</taxon>
        <taxon>Deinococcaceae</taxon>
        <taxon>Deinococcus</taxon>
    </lineage>
</organism>
<protein>
    <submittedName>
        <fullName evidence="1">Uncharacterized protein</fullName>
    </submittedName>
</protein>
<reference evidence="2" key="1">
    <citation type="submission" date="2018-01" db="EMBL/GenBank/DDBJ databases">
        <title>Draft Genome Sequence of the Radioresistant Bacterium Deinococcus aerius TR0125, Isolated from the Higher Atmosphere above Japan.</title>
        <authorList>
            <person name="Satoh K."/>
            <person name="Arai H."/>
            <person name="Sanzen T."/>
            <person name="Kawaguchi Y."/>
            <person name="Hayashi H."/>
            <person name="Yokobori S."/>
            <person name="Yamagishi A."/>
            <person name="Oono Y."/>
            <person name="Narumi I."/>
        </authorList>
    </citation>
    <scope>NUCLEOTIDE SEQUENCE [LARGE SCALE GENOMIC DNA]</scope>
    <source>
        <strain evidence="2">TR0125</strain>
    </source>
</reference>
<comment type="caution">
    <text evidence="1">The sequence shown here is derived from an EMBL/GenBank/DDBJ whole genome shotgun (WGS) entry which is preliminary data.</text>
</comment>
<dbReference type="Gene3D" id="3.30.950.30">
    <property type="entry name" value="Schlafen, AAA domain"/>
    <property type="match status" value="1"/>
</dbReference>
<proteinExistence type="predicted"/>
<keyword evidence="2" id="KW-1185">Reference proteome</keyword>
<evidence type="ECO:0000313" key="2">
    <source>
        <dbReference type="Proteomes" id="UP000236569"/>
    </source>
</evidence>
<dbReference type="RefSeq" id="WP_103128060.1">
    <property type="nucleotide sequence ID" value="NZ_BFAG01000002.1"/>
</dbReference>